<dbReference type="GO" id="GO:0008610">
    <property type="term" value="P:lipid biosynthetic process"/>
    <property type="evidence" value="ECO:0007669"/>
    <property type="project" value="InterPro"/>
</dbReference>
<dbReference type="AlphaFoldDB" id="A0A1I2K0X1"/>
<evidence type="ECO:0000256" key="4">
    <source>
        <dbReference type="ARBA" id="ARBA00023002"/>
    </source>
</evidence>
<keyword evidence="3 7" id="KW-1133">Transmembrane helix</keyword>
<evidence type="ECO:0000256" key="1">
    <source>
        <dbReference type="ARBA" id="ARBA00004127"/>
    </source>
</evidence>
<evidence type="ECO:0000259" key="8">
    <source>
        <dbReference type="Pfam" id="PF04116"/>
    </source>
</evidence>
<evidence type="ECO:0000313" key="10">
    <source>
        <dbReference type="Proteomes" id="UP000199116"/>
    </source>
</evidence>
<keyword evidence="5" id="KW-0443">Lipid metabolism</keyword>
<dbReference type="GO" id="GO:0006643">
    <property type="term" value="P:membrane lipid metabolic process"/>
    <property type="evidence" value="ECO:0007669"/>
    <property type="project" value="TreeGrafter"/>
</dbReference>
<organism evidence="9 10">
    <name type="scientific">Salegentibacter agarivorans</name>
    <dbReference type="NCBI Taxonomy" id="345907"/>
    <lineage>
        <taxon>Bacteria</taxon>
        <taxon>Pseudomonadati</taxon>
        <taxon>Bacteroidota</taxon>
        <taxon>Flavobacteriia</taxon>
        <taxon>Flavobacteriales</taxon>
        <taxon>Flavobacteriaceae</taxon>
        <taxon>Salegentibacter</taxon>
    </lineage>
</organism>
<feature type="domain" description="Fatty acid hydroxylase" evidence="8">
    <location>
        <begin position="97"/>
        <end position="229"/>
    </location>
</feature>
<name>A0A1I2K0X1_9FLAO</name>
<dbReference type="EMBL" id="FOOH01000001">
    <property type="protein sequence ID" value="SFF58741.1"/>
    <property type="molecule type" value="Genomic_DNA"/>
</dbReference>
<dbReference type="InterPro" id="IPR051689">
    <property type="entry name" value="Sterol_desaturase/TMEM195"/>
</dbReference>
<dbReference type="Pfam" id="PF04116">
    <property type="entry name" value="FA_hydroxylase"/>
    <property type="match status" value="1"/>
</dbReference>
<evidence type="ECO:0000256" key="6">
    <source>
        <dbReference type="ARBA" id="ARBA00023136"/>
    </source>
</evidence>
<dbReference type="GO" id="GO:0012505">
    <property type="term" value="C:endomembrane system"/>
    <property type="evidence" value="ECO:0007669"/>
    <property type="project" value="UniProtKB-SubCell"/>
</dbReference>
<dbReference type="GO" id="GO:0050479">
    <property type="term" value="F:glyceryl-ether monooxygenase activity"/>
    <property type="evidence" value="ECO:0007669"/>
    <property type="project" value="TreeGrafter"/>
</dbReference>
<gene>
    <name evidence="9" type="ORF">SAMN04488033_101140</name>
</gene>
<dbReference type="InterPro" id="IPR006694">
    <property type="entry name" value="Fatty_acid_hydroxylase"/>
</dbReference>
<keyword evidence="2 7" id="KW-0812">Transmembrane</keyword>
<protein>
    <submittedName>
        <fullName evidence="9">Sterol desaturase/sphingolipid hydroxylase, fatty acid hydroxylase superfamily</fullName>
    </submittedName>
</protein>
<feature type="transmembrane region" description="Helical" evidence="7">
    <location>
        <begin position="149"/>
        <end position="168"/>
    </location>
</feature>
<feature type="transmembrane region" description="Helical" evidence="7">
    <location>
        <begin position="60"/>
        <end position="81"/>
    </location>
</feature>
<dbReference type="PANTHER" id="PTHR21624:SF1">
    <property type="entry name" value="ALKYLGLYCEROL MONOOXYGENASE"/>
    <property type="match status" value="1"/>
</dbReference>
<accession>A0A1I2K0X1</accession>
<evidence type="ECO:0000313" key="9">
    <source>
        <dbReference type="EMBL" id="SFF58741.1"/>
    </source>
</evidence>
<dbReference type="GO" id="GO:0005506">
    <property type="term" value="F:iron ion binding"/>
    <property type="evidence" value="ECO:0007669"/>
    <property type="project" value="InterPro"/>
</dbReference>
<feature type="transmembrane region" description="Helical" evidence="7">
    <location>
        <begin position="93"/>
        <end position="110"/>
    </location>
</feature>
<reference evidence="10" key="1">
    <citation type="submission" date="2016-10" db="EMBL/GenBank/DDBJ databases">
        <authorList>
            <person name="Varghese N."/>
            <person name="Submissions S."/>
        </authorList>
    </citation>
    <scope>NUCLEOTIDE SEQUENCE [LARGE SCALE GENOMIC DNA]</scope>
    <source>
        <strain evidence="10">DSM 23515</strain>
    </source>
</reference>
<dbReference type="GO" id="GO:0016020">
    <property type="term" value="C:membrane"/>
    <property type="evidence" value="ECO:0007669"/>
    <property type="project" value="GOC"/>
</dbReference>
<feature type="transmembrane region" description="Helical" evidence="7">
    <location>
        <begin position="20"/>
        <end position="39"/>
    </location>
</feature>
<keyword evidence="10" id="KW-1185">Reference proteome</keyword>
<evidence type="ECO:0000256" key="2">
    <source>
        <dbReference type="ARBA" id="ARBA00022692"/>
    </source>
</evidence>
<dbReference type="PANTHER" id="PTHR21624">
    <property type="entry name" value="STEROL DESATURASE-RELATED PROTEIN"/>
    <property type="match status" value="1"/>
</dbReference>
<keyword evidence="6 7" id="KW-0472">Membrane</keyword>
<comment type="subcellular location">
    <subcellularLocation>
        <location evidence="1">Endomembrane system</location>
        <topology evidence="1">Multi-pass membrane protein</topology>
    </subcellularLocation>
</comment>
<sequence length="316" mass="37566">MFTDSEKLTLADIENLDFTTVIWVVAPLMFFFVLLEFLIGRKKYKNLYSGKDFLASTAIGIGNLILNGFMKIGVFMVFLFFFNLAPFKIPHTWWSYVLCLILLDFSRYWAHRFAHEQRFWWSTHVVHHSSEHYNLSTSFRLSWTQNLKIIFFLPVVLLGFHPLVFFIVHQLEVLYQFWIHTELIKKLPRPIEYIFTTPSHHRVHHSVNERYLDKNYGSTFIFWDRIFGTFQEEDEKPRYGITKPVNSYNPFFLVFHEWIEVGKDIWKAKSLKEAWLILFGSPVDKHKEDMGLTGKSETELSSIGKANEEFNIKKAR</sequence>
<dbReference type="RefSeq" id="WP_075326288.1">
    <property type="nucleotide sequence ID" value="NZ_FOOH01000001.1"/>
</dbReference>
<dbReference type="Proteomes" id="UP000199116">
    <property type="component" value="Unassembled WGS sequence"/>
</dbReference>
<evidence type="ECO:0000256" key="7">
    <source>
        <dbReference type="SAM" id="Phobius"/>
    </source>
</evidence>
<evidence type="ECO:0000256" key="3">
    <source>
        <dbReference type="ARBA" id="ARBA00022989"/>
    </source>
</evidence>
<keyword evidence="4" id="KW-0560">Oxidoreductase</keyword>
<evidence type="ECO:0000256" key="5">
    <source>
        <dbReference type="ARBA" id="ARBA00023098"/>
    </source>
</evidence>
<proteinExistence type="predicted"/>